<dbReference type="EMBL" id="DWVZ01000164">
    <property type="protein sequence ID" value="HJC64378.1"/>
    <property type="molecule type" value="Genomic_DNA"/>
</dbReference>
<dbReference type="InterPro" id="IPR000914">
    <property type="entry name" value="SBP_5_dom"/>
</dbReference>
<accession>A0A9D2TD57</accession>
<evidence type="ECO:0000313" key="7">
    <source>
        <dbReference type="EMBL" id="HJC64378.1"/>
    </source>
</evidence>
<evidence type="ECO:0000256" key="2">
    <source>
        <dbReference type="ARBA" id="ARBA00022448"/>
    </source>
</evidence>
<evidence type="ECO:0000256" key="1">
    <source>
        <dbReference type="ARBA" id="ARBA00005695"/>
    </source>
</evidence>
<dbReference type="InterPro" id="IPR030678">
    <property type="entry name" value="Peptide/Ni-bd"/>
</dbReference>
<dbReference type="CDD" id="cd00995">
    <property type="entry name" value="PBP2_NikA_DppA_OppA_like"/>
    <property type="match status" value="1"/>
</dbReference>
<comment type="similarity">
    <text evidence="1">Belongs to the bacterial solute-binding protein 5 family.</text>
</comment>
<evidence type="ECO:0000259" key="6">
    <source>
        <dbReference type="Pfam" id="PF00496"/>
    </source>
</evidence>
<keyword evidence="2" id="KW-0813">Transport</keyword>
<dbReference type="InterPro" id="IPR039424">
    <property type="entry name" value="SBP_5"/>
</dbReference>
<sequence length="555" mass="61289">MKFWRRALAVSAAAALCLSGCGGDAGSGSKTEQTGEKTEAVETSEETGGGVLKFGAQVTDTQLANLSPFATSGTYIEWYKLVYEQLLYFNEVTGELEPALADSYEWNEDKTQLTMKLNEKAAWQDGEDFTADDVLYTYNVLKENPVFDKYALWEKLESVTADGETIVFQSKDPFVALPEYISQIYIVPEHIWEKEDAATFTNSEPIGTGPFIWDTYTTGTSVSFHAYEDYWKGAPKLEQAILMMYNSAANCTLALLKGEIDCTTGTIAMSSLPEFTSKENAKLQTYSGLNNFCVMINHENPQLADPAVRRAMVMAINQEELISKGEYDGVLPTYITWLPDLFGDNVNKEAAASVSYDLEEAQKILEEAGYEKGSDGIYAKDGEKLSFTYYSASGAPAQQMEAGMIQEWLKALGIEITPKLATWAELSQLAQNGDFDLLQNSIAFPPDPYAALNTTFHSSMTAESGSPTPGTNYFRYRNDQVDSLLEQASSLSDETQLAELYQEIQQILAEDCVFLPMYNGSGHIPYYDGTNLTGWTDAEAPIFSTANLINIRAAE</sequence>
<comment type="caution">
    <text evidence="7">The sequence shown here is derived from an EMBL/GenBank/DDBJ whole genome shotgun (WGS) entry which is preliminary data.</text>
</comment>
<reference evidence="7" key="2">
    <citation type="submission" date="2021-04" db="EMBL/GenBank/DDBJ databases">
        <authorList>
            <person name="Gilroy R."/>
        </authorList>
    </citation>
    <scope>NUCLEOTIDE SEQUENCE</scope>
    <source>
        <strain evidence="7">ChiBcec2-3848</strain>
    </source>
</reference>
<keyword evidence="3 5" id="KW-0732">Signal</keyword>
<feature type="signal peptide" evidence="5">
    <location>
        <begin position="1"/>
        <end position="25"/>
    </location>
</feature>
<feature type="domain" description="Solute-binding protein family 5" evidence="6">
    <location>
        <begin position="95"/>
        <end position="459"/>
    </location>
</feature>
<name>A0A9D2TD57_9FIRM</name>
<evidence type="ECO:0000256" key="5">
    <source>
        <dbReference type="SAM" id="SignalP"/>
    </source>
</evidence>
<dbReference type="PANTHER" id="PTHR30290:SF9">
    <property type="entry name" value="OLIGOPEPTIDE-BINDING PROTEIN APPA"/>
    <property type="match status" value="1"/>
</dbReference>
<evidence type="ECO:0000313" key="8">
    <source>
        <dbReference type="Proteomes" id="UP000823886"/>
    </source>
</evidence>
<feature type="region of interest" description="Disordered" evidence="4">
    <location>
        <begin position="23"/>
        <end position="46"/>
    </location>
</feature>
<protein>
    <submittedName>
        <fullName evidence="7">ABC transporter substrate-binding protein</fullName>
    </submittedName>
</protein>
<dbReference type="GO" id="GO:1904680">
    <property type="term" value="F:peptide transmembrane transporter activity"/>
    <property type="evidence" value="ECO:0007669"/>
    <property type="project" value="TreeGrafter"/>
</dbReference>
<reference evidence="7" key="1">
    <citation type="journal article" date="2021" name="PeerJ">
        <title>Extensive microbial diversity within the chicken gut microbiome revealed by metagenomics and culture.</title>
        <authorList>
            <person name="Gilroy R."/>
            <person name="Ravi A."/>
            <person name="Getino M."/>
            <person name="Pursley I."/>
            <person name="Horton D.L."/>
            <person name="Alikhan N.F."/>
            <person name="Baker D."/>
            <person name="Gharbi K."/>
            <person name="Hall N."/>
            <person name="Watson M."/>
            <person name="Adriaenssens E.M."/>
            <person name="Foster-Nyarko E."/>
            <person name="Jarju S."/>
            <person name="Secka A."/>
            <person name="Antonio M."/>
            <person name="Oren A."/>
            <person name="Chaudhuri R.R."/>
            <person name="La Ragione R."/>
            <person name="Hildebrand F."/>
            <person name="Pallen M.J."/>
        </authorList>
    </citation>
    <scope>NUCLEOTIDE SEQUENCE</scope>
    <source>
        <strain evidence="7">ChiBcec2-3848</strain>
    </source>
</reference>
<proteinExistence type="inferred from homology"/>
<dbReference type="AlphaFoldDB" id="A0A9D2TD57"/>
<evidence type="ECO:0000256" key="3">
    <source>
        <dbReference type="ARBA" id="ARBA00022729"/>
    </source>
</evidence>
<gene>
    <name evidence="7" type="ORF">H9753_12305</name>
</gene>
<feature type="chain" id="PRO_5038493803" evidence="5">
    <location>
        <begin position="26"/>
        <end position="555"/>
    </location>
</feature>
<dbReference type="GO" id="GO:0043190">
    <property type="term" value="C:ATP-binding cassette (ABC) transporter complex"/>
    <property type="evidence" value="ECO:0007669"/>
    <property type="project" value="InterPro"/>
</dbReference>
<dbReference type="Pfam" id="PF00496">
    <property type="entry name" value="SBP_bac_5"/>
    <property type="match status" value="1"/>
</dbReference>
<dbReference type="Proteomes" id="UP000823886">
    <property type="component" value="Unassembled WGS sequence"/>
</dbReference>
<organism evidence="7 8">
    <name type="scientific">Candidatus Blautia merdavium</name>
    <dbReference type="NCBI Taxonomy" id="2838494"/>
    <lineage>
        <taxon>Bacteria</taxon>
        <taxon>Bacillati</taxon>
        <taxon>Bacillota</taxon>
        <taxon>Clostridia</taxon>
        <taxon>Lachnospirales</taxon>
        <taxon>Lachnospiraceae</taxon>
        <taxon>Blautia</taxon>
    </lineage>
</organism>
<dbReference type="GO" id="GO:0042597">
    <property type="term" value="C:periplasmic space"/>
    <property type="evidence" value="ECO:0007669"/>
    <property type="project" value="UniProtKB-ARBA"/>
</dbReference>
<dbReference type="Gene3D" id="3.90.76.10">
    <property type="entry name" value="Dipeptide-binding Protein, Domain 1"/>
    <property type="match status" value="1"/>
</dbReference>
<evidence type="ECO:0000256" key="4">
    <source>
        <dbReference type="SAM" id="MobiDB-lite"/>
    </source>
</evidence>
<dbReference type="GO" id="GO:0015833">
    <property type="term" value="P:peptide transport"/>
    <property type="evidence" value="ECO:0007669"/>
    <property type="project" value="TreeGrafter"/>
</dbReference>
<dbReference type="Gene3D" id="3.10.105.10">
    <property type="entry name" value="Dipeptide-binding Protein, Domain 3"/>
    <property type="match status" value="1"/>
</dbReference>
<dbReference type="PIRSF" id="PIRSF002741">
    <property type="entry name" value="MppA"/>
    <property type="match status" value="1"/>
</dbReference>
<dbReference type="Gene3D" id="3.40.190.10">
    <property type="entry name" value="Periplasmic binding protein-like II"/>
    <property type="match status" value="1"/>
</dbReference>
<dbReference type="SUPFAM" id="SSF53850">
    <property type="entry name" value="Periplasmic binding protein-like II"/>
    <property type="match status" value="1"/>
</dbReference>
<dbReference type="PANTHER" id="PTHR30290">
    <property type="entry name" value="PERIPLASMIC BINDING COMPONENT OF ABC TRANSPORTER"/>
    <property type="match status" value="1"/>
</dbReference>